<dbReference type="PANTHER" id="PTHR43096:SF52">
    <property type="entry name" value="DNAJ HOMOLOG 1, MITOCHONDRIAL-RELATED"/>
    <property type="match status" value="1"/>
</dbReference>
<dbReference type="SUPFAM" id="SSF48452">
    <property type="entry name" value="TPR-like"/>
    <property type="match status" value="1"/>
</dbReference>
<keyword evidence="4" id="KW-0812">Transmembrane</keyword>
<keyword evidence="4" id="KW-1133">Transmembrane helix</keyword>
<evidence type="ECO:0000256" key="4">
    <source>
        <dbReference type="SAM" id="Phobius"/>
    </source>
</evidence>
<dbReference type="PANTHER" id="PTHR43096">
    <property type="entry name" value="DNAJ HOMOLOG 1, MITOCHONDRIAL-RELATED"/>
    <property type="match status" value="1"/>
</dbReference>
<gene>
    <name evidence="6" type="ORF">SAMN05216179_0416</name>
</gene>
<dbReference type="PROSITE" id="PS00636">
    <property type="entry name" value="DNAJ_1"/>
    <property type="match status" value="1"/>
</dbReference>
<keyword evidence="1" id="KW-0235">DNA replication</keyword>
<dbReference type="STRING" id="1027249.SAMN05216179_0416"/>
<dbReference type="InterPro" id="IPR001623">
    <property type="entry name" value="DnaJ_domain"/>
</dbReference>
<evidence type="ECO:0000256" key="2">
    <source>
        <dbReference type="ARBA" id="ARBA00023016"/>
    </source>
</evidence>
<evidence type="ECO:0000256" key="3">
    <source>
        <dbReference type="ARBA" id="ARBA00023186"/>
    </source>
</evidence>
<evidence type="ECO:0000313" key="6">
    <source>
        <dbReference type="EMBL" id="SHM54184.1"/>
    </source>
</evidence>
<feature type="transmembrane region" description="Helical" evidence="4">
    <location>
        <begin position="322"/>
        <end position="347"/>
    </location>
</feature>
<dbReference type="InterPro" id="IPR018253">
    <property type="entry name" value="DnaJ_domain_CS"/>
</dbReference>
<proteinExistence type="predicted"/>
<dbReference type="GO" id="GO:0051082">
    <property type="term" value="F:unfolded protein binding"/>
    <property type="evidence" value="ECO:0007669"/>
    <property type="project" value="TreeGrafter"/>
</dbReference>
<evidence type="ECO:0000259" key="5">
    <source>
        <dbReference type="PROSITE" id="PS50076"/>
    </source>
</evidence>
<dbReference type="GO" id="GO:0042026">
    <property type="term" value="P:protein refolding"/>
    <property type="evidence" value="ECO:0007669"/>
    <property type="project" value="TreeGrafter"/>
</dbReference>
<dbReference type="SUPFAM" id="SSF46565">
    <property type="entry name" value="Chaperone J-domain"/>
    <property type="match status" value="1"/>
</dbReference>
<keyword evidence="3" id="KW-0143">Chaperone</keyword>
<dbReference type="Gene3D" id="1.25.40.10">
    <property type="entry name" value="Tetratricopeptide repeat domain"/>
    <property type="match status" value="1"/>
</dbReference>
<dbReference type="EMBL" id="FRCZ01000001">
    <property type="protein sequence ID" value="SHM54184.1"/>
    <property type="molecule type" value="Genomic_DNA"/>
</dbReference>
<dbReference type="Pfam" id="PF14559">
    <property type="entry name" value="TPR_19"/>
    <property type="match status" value="1"/>
</dbReference>
<dbReference type="OrthoDB" id="503753at2"/>
<evidence type="ECO:0000256" key="1">
    <source>
        <dbReference type="ARBA" id="ARBA00022705"/>
    </source>
</evidence>
<dbReference type="PROSITE" id="PS50076">
    <property type="entry name" value="DNAJ_2"/>
    <property type="match status" value="1"/>
</dbReference>
<dbReference type="RefSeq" id="WP_073199185.1">
    <property type="nucleotide sequence ID" value="NZ_FRCZ01000001.1"/>
</dbReference>
<dbReference type="GO" id="GO:0006260">
    <property type="term" value="P:DNA replication"/>
    <property type="evidence" value="ECO:0007669"/>
    <property type="project" value="UniProtKB-KW"/>
</dbReference>
<dbReference type="Gene3D" id="1.10.287.110">
    <property type="entry name" value="DnaJ domain"/>
    <property type="match status" value="1"/>
</dbReference>
<dbReference type="CDD" id="cd06257">
    <property type="entry name" value="DnaJ"/>
    <property type="match status" value="1"/>
</dbReference>
<keyword evidence="2" id="KW-0346">Stress response</keyword>
<dbReference type="InterPro" id="IPR011990">
    <property type="entry name" value="TPR-like_helical_dom_sf"/>
</dbReference>
<protein>
    <submittedName>
        <fullName evidence="6">Tetratricopeptide repeat-containing protein</fullName>
    </submittedName>
</protein>
<dbReference type="GO" id="GO:0005737">
    <property type="term" value="C:cytoplasm"/>
    <property type="evidence" value="ECO:0007669"/>
    <property type="project" value="TreeGrafter"/>
</dbReference>
<name>A0A1M7JMD3_9BACI</name>
<evidence type="ECO:0000313" key="7">
    <source>
        <dbReference type="Proteomes" id="UP000184184"/>
    </source>
</evidence>
<feature type="domain" description="J" evidence="5">
    <location>
        <begin position="5"/>
        <end position="64"/>
    </location>
</feature>
<sequence length="375" mass="44314">MEEQNLYEVLGVDENASQTDIKRAYYRQIRIYTNEKFPEKFQELNQAYETLFNEEKRQEYDRMKQDGGRYEATAHQVVEHISNENYYRAAQLLEEMLQDYPDDLTVKYRLADVYVSLERFQNAKKLGADLILENPHSEEYRLLMRQIYFHLGDTHKEEVQLKKLIQLNLNERNYHLLLSHFYTRQEQLDKSIRVIEEGLLVTPIDIENYFLLSELYFLAFLNQDEFLRKNTLKKIRKLPNNEEEKQQVMAFIMNDCDEVDQNHPALPDLVRLVKEMNQPSYQEVDEWLRDRQYVLNNTQAQQLSSYQEEAGEDLRGSILGSIIVGIIFSFIATPIVGIIVGFVYYFYAERIKQILGCLILIIIAVAIIGMFLSGL</sequence>
<reference evidence="6 7" key="1">
    <citation type="submission" date="2016-11" db="EMBL/GenBank/DDBJ databases">
        <authorList>
            <person name="Jaros S."/>
            <person name="Januszkiewicz K."/>
            <person name="Wedrychowicz H."/>
        </authorList>
    </citation>
    <scope>NUCLEOTIDE SEQUENCE [LARGE SCALE GENOMIC DNA]</scope>
    <source>
        <strain evidence="6 7">CGMCC 1.10681</strain>
    </source>
</reference>
<organism evidence="6 7">
    <name type="scientific">Gracilibacillus kekensis</name>
    <dbReference type="NCBI Taxonomy" id="1027249"/>
    <lineage>
        <taxon>Bacteria</taxon>
        <taxon>Bacillati</taxon>
        <taxon>Bacillota</taxon>
        <taxon>Bacilli</taxon>
        <taxon>Bacillales</taxon>
        <taxon>Bacillaceae</taxon>
        <taxon>Gracilibacillus</taxon>
    </lineage>
</organism>
<accession>A0A1M7JMD3</accession>
<dbReference type="AlphaFoldDB" id="A0A1M7JMD3"/>
<dbReference type="Proteomes" id="UP000184184">
    <property type="component" value="Unassembled WGS sequence"/>
</dbReference>
<dbReference type="Pfam" id="PF00226">
    <property type="entry name" value="DnaJ"/>
    <property type="match status" value="1"/>
</dbReference>
<keyword evidence="7" id="KW-1185">Reference proteome</keyword>
<dbReference type="PRINTS" id="PR00625">
    <property type="entry name" value="JDOMAIN"/>
</dbReference>
<dbReference type="SMART" id="SM00271">
    <property type="entry name" value="DnaJ"/>
    <property type="match status" value="1"/>
</dbReference>
<feature type="transmembrane region" description="Helical" evidence="4">
    <location>
        <begin position="354"/>
        <end position="372"/>
    </location>
</feature>
<dbReference type="InterPro" id="IPR036869">
    <property type="entry name" value="J_dom_sf"/>
</dbReference>
<keyword evidence="4" id="KW-0472">Membrane</keyword>